<keyword evidence="1" id="KW-1133">Transmembrane helix</keyword>
<keyword evidence="1" id="KW-0472">Membrane</keyword>
<reference evidence="3 4" key="1">
    <citation type="submission" date="2015-02" db="EMBL/GenBank/DDBJ databases">
        <title>Single-cell genomics of uncultivated deep-branching MTB reveals a conserved set of magnetosome genes.</title>
        <authorList>
            <person name="Kolinko S."/>
            <person name="Richter M."/>
            <person name="Glockner F.O."/>
            <person name="Brachmann A."/>
            <person name="Schuler D."/>
        </authorList>
    </citation>
    <scope>NUCLEOTIDE SEQUENCE [LARGE SCALE GENOMIC DNA]</scope>
    <source>
        <strain evidence="3">SKK-01</strain>
    </source>
</reference>
<dbReference type="PANTHER" id="PTHR33371">
    <property type="entry name" value="INTERMEMBRANE PHOSPHOLIPID TRANSPORT SYSTEM BINDING PROTEIN MLAD-RELATED"/>
    <property type="match status" value="1"/>
</dbReference>
<dbReference type="PANTHER" id="PTHR33371:SF4">
    <property type="entry name" value="INTERMEMBRANE PHOSPHOLIPID TRANSPORT SYSTEM BINDING PROTEIN MLAD"/>
    <property type="match status" value="1"/>
</dbReference>
<dbReference type="Proteomes" id="UP000033428">
    <property type="component" value="Unassembled WGS sequence"/>
</dbReference>
<evidence type="ECO:0000259" key="2">
    <source>
        <dbReference type="Pfam" id="PF02470"/>
    </source>
</evidence>
<keyword evidence="4" id="KW-1185">Reference proteome</keyword>
<evidence type="ECO:0000256" key="1">
    <source>
        <dbReference type="SAM" id="Phobius"/>
    </source>
</evidence>
<proteinExistence type="predicted"/>
<feature type="domain" description="Mce/MlaD" evidence="2">
    <location>
        <begin position="35"/>
        <end position="113"/>
    </location>
</feature>
<accession>A0A0F0CRH9</accession>
<dbReference type="Pfam" id="PF02470">
    <property type="entry name" value="MlaD"/>
    <property type="match status" value="1"/>
</dbReference>
<protein>
    <submittedName>
        <fullName evidence="3">Organic solvents resistance ABC transporter periplasmic protein</fullName>
    </submittedName>
</protein>
<name>A0A0F0CRH9_9BACT</name>
<dbReference type="InterPro" id="IPR003399">
    <property type="entry name" value="Mce/MlaD"/>
</dbReference>
<gene>
    <name evidence="3" type="ORF">OMAG_002033</name>
</gene>
<evidence type="ECO:0000313" key="4">
    <source>
        <dbReference type="Proteomes" id="UP000033428"/>
    </source>
</evidence>
<dbReference type="InterPro" id="IPR052336">
    <property type="entry name" value="MlaD_Phospholipid_Transporter"/>
</dbReference>
<evidence type="ECO:0000313" key="3">
    <source>
        <dbReference type="EMBL" id="KJJ84116.1"/>
    </source>
</evidence>
<dbReference type="EMBL" id="JYNY01000403">
    <property type="protein sequence ID" value="KJJ84116.1"/>
    <property type="molecule type" value="Genomic_DNA"/>
</dbReference>
<dbReference type="AlphaFoldDB" id="A0A0F0CRH9"/>
<organism evidence="3 4">
    <name type="scientific">Candidatus Omnitrophus magneticus</name>
    <dbReference type="NCBI Taxonomy" id="1609969"/>
    <lineage>
        <taxon>Bacteria</taxon>
        <taxon>Pseudomonadati</taxon>
        <taxon>Candidatus Omnitrophota</taxon>
        <taxon>Candidatus Omnitrophus</taxon>
    </lineage>
</organism>
<keyword evidence="1" id="KW-0812">Transmembrane</keyword>
<comment type="caution">
    <text evidence="3">The sequence shown here is derived from an EMBL/GenBank/DDBJ whole genome shotgun (WGS) entry which is preliminary data.</text>
</comment>
<feature type="transmembrane region" description="Helical" evidence="1">
    <location>
        <begin position="7"/>
        <end position="25"/>
    </location>
</feature>
<sequence length="205" mass="22931">MRIPNEIKAGIVVLSAMAIGAYFFIKTSSEFQEETYTIKTYFNYAGDLKKDAAVKLAGVYSGRVSEIRFIYDSATKIECVLTLNQSVKIRKDAVAYIGTSGFIGDTYIGLTPGSSPEFLQQGEAILSEDPIEMRELFKKADKIANELEKTLVEVRTVAINVNGMVVENRPAIQRMVTHLESTGRNFEEFSAEVKKHPWKLLFKGE</sequence>